<accession>A0A931HST1</accession>
<keyword evidence="2" id="KW-1003">Cell membrane</keyword>
<dbReference type="GO" id="GO:0005886">
    <property type="term" value="C:plasma membrane"/>
    <property type="evidence" value="ECO:0007669"/>
    <property type="project" value="UniProtKB-SubCell"/>
</dbReference>
<evidence type="ECO:0000256" key="2">
    <source>
        <dbReference type="ARBA" id="ARBA00022475"/>
    </source>
</evidence>
<dbReference type="InterPro" id="IPR013525">
    <property type="entry name" value="ABC2_TM"/>
</dbReference>
<comment type="subcellular location">
    <subcellularLocation>
        <location evidence="1">Cell membrane</location>
        <topology evidence="1">Multi-pass membrane protein</topology>
    </subcellularLocation>
</comment>
<dbReference type="RefSeq" id="WP_197315349.1">
    <property type="nucleotide sequence ID" value="NZ_JADZSC010000001.1"/>
</dbReference>
<evidence type="ECO:0000259" key="7">
    <source>
        <dbReference type="Pfam" id="PF12698"/>
    </source>
</evidence>
<keyword evidence="5 6" id="KW-0472">Membrane</keyword>
<dbReference type="Pfam" id="PF12698">
    <property type="entry name" value="ABC2_membrane_3"/>
    <property type="match status" value="1"/>
</dbReference>
<feature type="transmembrane region" description="Helical" evidence="6">
    <location>
        <begin position="228"/>
        <end position="254"/>
    </location>
</feature>
<feature type="transmembrane region" description="Helical" evidence="6">
    <location>
        <begin position="274"/>
        <end position="301"/>
    </location>
</feature>
<feature type="transmembrane region" description="Helical" evidence="6">
    <location>
        <begin position="368"/>
        <end position="390"/>
    </location>
</feature>
<comment type="caution">
    <text evidence="8">The sequence shown here is derived from an EMBL/GenBank/DDBJ whole genome shotgun (WGS) entry which is preliminary data.</text>
</comment>
<dbReference type="AlphaFoldDB" id="A0A931HST1"/>
<feature type="transmembrane region" description="Helical" evidence="6">
    <location>
        <begin position="339"/>
        <end position="356"/>
    </location>
</feature>
<sequence>MSKFFVMMGHTYKNRVKSKSFLITTLITIALIFTLSNFQSIIDAFTGEDDGKTVAVLTDQEQWFSALKQNLATEDELSLQMFSGGLEEAKKEVKKGDFHSVVQLEEGEDGLPEGTYYAEQIASTEESRPIQQALQQVKAVTVTERSNIDASVIQQISSPVSFQLVALEENAKTAEELDQTRGLVYIMLFLMYFSVMMYGNMISTEVATEKSSRVMEILISSVSPVSQMFAKIIGIALLGLTQFSIFLIAGYFGIQQSRDSSDGSLLESFGLLDIQGSTVVYAVVFFLLGYLLYATLAATLGSLVSRLEDAQQIVAPMMMMVVAAFLIAMFGLNSPDAKFITISSYFPFFTPLIMFLRVGMLDVPLWEIVLSLFLLTASVIGLGLLGARIYRGGVLMYGKSSSLKDMKTALQLSKKEG</sequence>
<feature type="transmembrane region" description="Helical" evidence="6">
    <location>
        <begin position="313"/>
        <end position="333"/>
    </location>
</feature>
<gene>
    <name evidence="8" type="ORF">H0267_00615</name>
</gene>
<evidence type="ECO:0000313" key="8">
    <source>
        <dbReference type="EMBL" id="MBH0228698.1"/>
    </source>
</evidence>
<feature type="domain" description="ABC-2 type transporter transmembrane" evidence="7">
    <location>
        <begin position="19"/>
        <end position="387"/>
    </location>
</feature>
<name>A0A931HST1_9BACI</name>
<dbReference type="PANTHER" id="PTHR30294:SF29">
    <property type="entry name" value="MULTIDRUG ABC TRANSPORTER PERMEASE YBHS-RELATED"/>
    <property type="match status" value="1"/>
</dbReference>
<evidence type="ECO:0000256" key="5">
    <source>
        <dbReference type="ARBA" id="ARBA00023136"/>
    </source>
</evidence>
<dbReference type="EMBL" id="JADZSC010000001">
    <property type="protein sequence ID" value="MBH0228698.1"/>
    <property type="molecule type" value="Genomic_DNA"/>
</dbReference>
<evidence type="ECO:0000256" key="6">
    <source>
        <dbReference type="SAM" id="Phobius"/>
    </source>
</evidence>
<organism evidence="8 9">
    <name type="scientific">Halobacillus yeomjeoni</name>
    <dbReference type="NCBI Taxonomy" id="311194"/>
    <lineage>
        <taxon>Bacteria</taxon>
        <taxon>Bacillati</taxon>
        <taxon>Bacillota</taxon>
        <taxon>Bacilli</taxon>
        <taxon>Bacillales</taxon>
        <taxon>Bacillaceae</taxon>
        <taxon>Halobacillus</taxon>
    </lineage>
</organism>
<dbReference type="PANTHER" id="PTHR30294">
    <property type="entry name" value="MEMBRANE COMPONENT OF ABC TRANSPORTER YHHJ-RELATED"/>
    <property type="match status" value="1"/>
</dbReference>
<evidence type="ECO:0000313" key="9">
    <source>
        <dbReference type="Proteomes" id="UP000614490"/>
    </source>
</evidence>
<keyword evidence="4 6" id="KW-1133">Transmembrane helix</keyword>
<reference evidence="8 9" key="1">
    <citation type="journal article" date="2005" name="Int. J. Syst. Evol. Microbiol.">
        <title>Halobacillus yeomjeoni sp. nov., isolated from a marine solar saltern in Korea.</title>
        <authorList>
            <person name="Yoon J.H."/>
            <person name="Kang S.J."/>
            <person name="Lee C.H."/>
            <person name="Oh H.W."/>
            <person name="Oh T.K."/>
        </authorList>
    </citation>
    <scope>NUCLEOTIDE SEQUENCE [LARGE SCALE GENOMIC DNA]</scope>
    <source>
        <strain evidence="8 9">KCTC 3957</strain>
    </source>
</reference>
<evidence type="ECO:0000256" key="4">
    <source>
        <dbReference type="ARBA" id="ARBA00022989"/>
    </source>
</evidence>
<keyword evidence="3 6" id="KW-0812">Transmembrane</keyword>
<feature type="transmembrane region" description="Helical" evidence="6">
    <location>
        <begin position="182"/>
        <end position="207"/>
    </location>
</feature>
<dbReference type="InterPro" id="IPR051449">
    <property type="entry name" value="ABC-2_transporter_component"/>
</dbReference>
<proteinExistence type="predicted"/>
<keyword evidence="9" id="KW-1185">Reference proteome</keyword>
<protein>
    <submittedName>
        <fullName evidence="8">ABC transporter permease</fullName>
    </submittedName>
</protein>
<evidence type="ECO:0000256" key="3">
    <source>
        <dbReference type="ARBA" id="ARBA00022692"/>
    </source>
</evidence>
<evidence type="ECO:0000256" key="1">
    <source>
        <dbReference type="ARBA" id="ARBA00004651"/>
    </source>
</evidence>
<dbReference type="Proteomes" id="UP000614490">
    <property type="component" value="Unassembled WGS sequence"/>
</dbReference>
<dbReference type="GO" id="GO:0140359">
    <property type="term" value="F:ABC-type transporter activity"/>
    <property type="evidence" value="ECO:0007669"/>
    <property type="project" value="InterPro"/>
</dbReference>